<dbReference type="PANTHER" id="PTHR38445">
    <property type="entry name" value="HTH-TYPE TRANSCRIPTIONAL REPRESSOR YTRA"/>
    <property type="match status" value="1"/>
</dbReference>
<evidence type="ECO:0000313" key="5">
    <source>
        <dbReference type="EMBL" id="SEQ75081.1"/>
    </source>
</evidence>
<dbReference type="InterPro" id="IPR028082">
    <property type="entry name" value="Peripla_BP_I"/>
</dbReference>
<accession>A0A1H9IK23</accession>
<dbReference type="STRING" id="419940.SAMN05421824_2210"/>
<dbReference type="PANTHER" id="PTHR38445:SF10">
    <property type="entry name" value="GNTR-FAMILY TRANSCRIPTIONAL REGULATOR"/>
    <property type="match status" value="1"/>
</dbReference>
<dbReference type="CDD" id="cd07377">
    <property type="entry name" value="WHTH_GntR"/>
    <property type="match status" value="1"/>
</dbReference>
<gene>
    <name evidence="5" type="ORF">SAMN05421824_2210</name>
</gene>
<dbReference type="Pfam" id="PF13377">
    <property type="entry name" value="Peripla_BP_3"/>
    <property type="match status" value="1"/>
</dbReference>
<protein>
    <submittedName>
        <fullName evidence="5">Transcriptional regulator, GntR family</fullName>
    </submittedName>
</protein>
<evidence type="ECO:0000256" key="3">
    <source>
        <dbReference type="ARBA" id="ARBA00023163"/>
    </source>
</evidence>
<evidence type="ECO:0000313" key="6">
    <source>
        <dbReference type="Proteomes" id="UP000198999"/>
    </source>
</evidence>
<sequence length="333" mass="38936">MVDERIILRDIDGNNIPKYQKIVNAFKESIEINAYKSGDSLPSINNFSKDYKISRDTVFKAYTLLKKQGYINATPNKGYYIRESKKKILLLISTFKAYKEVFYHSFMSYMPDNVIVDLQFHHYNIKSFKAMLDNENGKYYKYIVMGFEHPEVKRVLSKIDADKLMLIDWQADLKISRNFVFQDFGKAFYSCLQDAKSALRKYKKLVFVYPEFTYHPYESVDYFNKFCIENSFNHAVCRNSSKLDIEKQTAYISVNDRILNTLLEQCNLKNLELGKDIGVLSYNDTPLKRFTYKGISVISIDFKDFGAKVAQFISSNEPIQIYLTTSLVLRESL</sequence>
<reference evidence="5 6" key="1">
    <citation type="submission" date="2016-10" db="EMBL/GenBank/DDBJ databases">
        <authorList>
            <person name="de Groot N.N."/>
        </authorList>
    </citation>
    <scope>NUCLEOTIDE SEQUENCE [LARGE SCALE GENOMIC DNA]</scope>
    <source>
        <strain evidence="5 6">DSM 21035</strain>
    </source>
</reference>
<evidence type="ECO:0000256" key="1">
    <source>
        <dbReference type="ARBA" id="ARBA00023015"/>
    </source>
</evidence>
<organism evidence="5 6">
    <name type="scientific">Hyunsoonleella jejuensis</name>
    <dbReference type="NCBI Taxonomy" id="419940"/>
    <lineage>
        <taxon>Bacteria</taxon>
        <taxon>Pseudomonadati</taxon>
        <taxon>Bacteroidota</taxon>
        <taxon>Flavobacteriia</taxon>
        <taxon>Flavobacteriales</taxon>
        <taxon>Flavobacteriaceae</taxon>
    </lineage>
</organism>
<keyword evidence="2" id="KW-0238">DNA-binding</keyword>
<dbReference type="Gene3D" id="3.40.50.2300">
    <property type="match status" value="2"/>
</dbReference>
<dbReference type="GO" id="GO:0003677">
    <property type="term" value="F:DNA binding"/>
    <property type="evidence" value="ECO:0007669"/>
    <property type="project" value="UniProtKB-KW"/>
</dbReference>
<name>A0A1H9IK23_9FLAO</name>
<dbReference type="SMART" id="SM00345">
    <property type="entry name" value="HTH_GNTR"/>
    <property type="match status" value="1"/>
</dbReference>
<dbReference type="InterPro" id="IPR036388">
    <property type="entry name" value="WH-like_DNA-bd_sf"/>
</dbReference>
<keyword evidence="1" id="KW-0805">Transcription regulation</keyword>
<feature type="domain" description="HTH gntR-type" evidence="4">
    <location>
        <begin position="16"/>
        <end position="84"/>
    </location>
</feature>
<evidence type="ECO:0000256" key="2">
    <source>
        <dbReference type="ARBA" id="ARBA00023125"/>
    </source>
</evidence>
<dbReference type="GO" id="GO:0003700">
    <property type="term" value="F:DNA-binding transcription factor activity"/>
    <property type="evidence" value="ECO:0007669"/>
    <property type="project" value="InterPro"/>
</dbReference>
<dbReference type="Proteomes" id="UP000198999">
    <property type="component" value="Unassembled WGS sequence"/>
</dbReference>
<evidence type="ECO:0000259" key="4">
    <source>
        <dbReference type="PROSITE" id="PS50949"/>
    </source>
</evidence>
<keyword evidence="3" id="KW-0804">Transcription</keyword>
<dbReference type="Gene3D" id="1.10.10.10">
    <property type="entry name" value="Winged helix-like DNA-binding domain superfamily/Winged helix DNA-binding domain"/>
    <property type="match status" value="1"/>
</dbReference>
<dbReference type="InterPro" id="IPR046335">
    <property type="entry name" value="LacI/GalR-like_sensor"/>
</dbReference>
<keyword evidence="6" id="KW-1185">Reference proteome</keyword>
<dbReference type="PROSITE" id="PS50949">
    <property type="entry name" value="HTH_GNTR"/>
    <property type="match status" value="1"/>
</dbReference>
<dbReference type="RefSeq" id="WP_092579503.1">
    <property type="nucleotide sequence ID" value="NZ_FOFN01000003.1"/>
</dbReference>
<dbReference type="SUPFAM" id="SSF46785">
    <property type="entry name" value="Winged helix' DNA-binding domain"/>
    <property type="match status" value="1"/>
</dbReference>
<dbReference type="AlphaFoldDB" id="A0A1H9IK23"/>
<dbReference type="InterPro" id="IPR036390">
    <property type="entry name" value="WH_DNA-bd_sf"/>
</dbReference>
<dbReference type="Pfam" id="PF00392">
    <property type="entry name" value="GntR"/>
    <property type="match status" value="1"/>
</dbReference>
<dbReference type="EMBL" id="FOFN01000003">
    <property type="protein sequence ID" value="SEQ75081.1"/>
    <property type="molecule type" value="Genomic_DNA"/>
</dbReference>
<dbReference type="InterPro" id="IPR000524">
    <property type="entry name" value="Tscrpt_reg_HTH_GntR"/>
</dbReference>
<dbReference type="SUPFAM" id="SSF53822">
    <property type="entry name" value="Periplasmic binding protein-like I"/>
    <property type="match status" value="1"/>
</dbReference>
<dbReference type="OrthoDB" id="742238at2"/>
<proteinExistence type="predicted"/>